<evidence type="ECO:0000256" key="4">
    <source>
        <dbReference type="ARBA" id="ARBA00023002"/>
    </source>
</evidence>
<feature type="binding site" description="axial binding residue" evidence="7">
    <location>
        <position position="388"/>
    </location>
    <ligand>
        <name>heme</name>
        <dbReference type="ChEBI" id="CHEBI:30413"/>
    </ligand>
    <ligandPart>
        <name>Fe</name>
        <dbReference type="ChEBI" id="CHEBI:18248"/>
    </ligandPart>
</feature>
<dbReference type="InterPro" id="IPR036396">
    <property type="entry name" value="Cyt_P450_sf"/>
</dbReference>
<dbReference type="InterPro" id="IPR001128">
    <property type="entry name" value="Cyt_P450"/>
</dbReference>
<keyword evidence="6 8" id="KW-0503">Monooxygenase</keyword>
<reference evidence="9 10" key="1">
    <citation type="submission" date="2013-07" db="EMBL/GenBank/DDBJ databases">
        <title>Comparative Genomic and Metabolomic Analysis of Twelve Strains of Pseudoalteromonas luteoviolacea.</title>
        <authorList>
            <person name="Vynne N.G."/>
            <person name="Mansson M."/>
            <person name="Gram L."/>
        </authorList>
    </citation>
    <scope>NUCLEOTIDE SEQUENCE [LARGE SCALE GENOMIC DNA]</scope>
    <source>
        <strain evidence="9 10">DSM 6061</strain>
    </source>
</reference>
<dbReference type="InterPro" id="IPR002403">
    <property type="entry name" value="Cyt_P450_E_grp-IV"/>
</dbReference>
<accession>A0A166X7W8</accession>
<dbReference type="GO" id="GO:0005506">
    <property type="term" value="F:iron ion binding"/>
    <property type="evidence" value="ECO:0007669"/>
    <property type="project" value="InterPro"/>
</dbReference>
<dbReference type="PANTHER" id="PTHR24291:SF50">
    <property type="entry name" value="BIFUNCTIONAL ALBAFLAVENONE MONOOXYGENASE_TERPENE SYNTHASE"/>
    <property type="match status" value="1"/>
</dbReference>
<keyword evidence="3 7" id="KW-0479">Metal-binding</keyword>
<keyword evidence="4 8" id="KW-0560">Oxidoreductase</keyword>
<protein>
    <recommendedName>
        <fullName evidence="11">Cytochrome P450</fullName>
    </recommendedName>
</protein>
<dbReference type="InterPro" id="IPR050196">
    <property type="entry name" value="Cytochrome_P450_Monoox"/>
</dbReference>
<dbReference type="AlphaFoldDB" id="A0A166X7W8"/>
<comment type="caution">
    <text evidence="9">The sequence shown here is derived from an EMBL/GenBank/DDBJ whole genome shotgun (WGS) entry which is preliminary data.</text>
</comment>
<dbReference type="PROSITE" id="PS00086">
    <property type="entry name" value="CYTOCHROME_P450"/>
    <property type="match status" value="1"/>
</dbReference>
<dbReference type="PRINTS" id="PR00465">
    <property type="entry name" value="EP450IV"/>
</dbReference>
<comment type="cofactor">
    <cofactor evidence="7">
        <name>heme</name>
        <dbReference type="ChEBI" id="CHEBI:30413"/>
    </cofactor>
</comment>
<dbReference type="RefSeq" id="WP_063365098.1">
    <property type="nucleotide sequence ID" value="NZ_AQHB01000023.1"/>
</dbReference>
<name>A0A166X7W8_9GAMM</name>
<keyword evidence="2 7" id="KW-0349">Heme</keyword>
<dbReference type="GO" id="GO:0004497">
    <property type="term" value="F:monooxygenase activity"/>
    <property type="evidence" value="ECO:0007669"/>
    <property type="project" value="UniProtKB-KW"/>
</dbReference>
<dbReference type="Proteomes" id="UP000076643">
    <property type="component" value="Unassembled WGS sequence"/>
</dbReference>
<dbReference type="Gene3D" id="1.10.630.10">
    <property type="entry name" value="Cytochrome P450"/>
    <property type="match status" value="1"/>
</dbReference>
<gene>
    <name evidence="9" type="ORF">N475_13575</name>
</gene>
<evidence type="ECO:0000256" key="2">
    <source>
        <dbReference type="ARBA" id="ARBA00022617"/>
    </source>
</evidence>
<dbReference type="InterPro" id="IPR017972">
    <property type="entry name" value="Cyt_P450_CS"/>
</dbReference>
<sequence length="456" mass="51717">MNKIPVVSKQEVKSLGRTFMQSPAIFLLSLAEKFGDVLQFKLGPFKVVLISNPEIIQEMLIAQVKLFPKAKRDTDILSKIVGQGIVTADQQTHKPLRKVAQPSFMHRRIVGYQTIFEKYAQDSIDKLNHGQTVNIAREMERLSLQITCKTLFGLDKEDLQRTTDVSKSISKLNALVSKNFEGFVNFPAWFPSPLNLQIKRARKVIDDIVEEIIIKRRSMPLKDHGDLLSSLMEATDDAGHSLTNENIKDHLVSFFIVGHETTSNTLLWSWYCLAKFERQAQNVYQEIIGTKSDVPLTLSNYPKTHAFIKEVLRLFPPVWLIGARKAAQNVVIGGFEFKKNDRVFISPFVVQRLESNFNKPSQFDARRWEGADYKKGAYIPFGAGHRNCIGQHFALREILTVLVTFIRVARVEFIDKSVDPINIQAHASLSNFGGMTMKVNKSFELDKVSAFSKSSV</sequence>
<dbReference type="GO" id="GO:0020037">
    <property type="term" value="F:heme binding"/>
    <property type="evidence" value="ECO:0007669"/>
    <property type="project" value="InterPro"/>
</dbReference>
<evidence type="ECO:0000256" key="8">
    <source>
        <dbReference type="RuleBase" id="RU000461"/>
    </source>
</evidence>
<dbReference type="PATRIC" id="fig|1365250.3.peg.1945"/>
<dbReference type="SUPFAM" id="SSF48264">
    <property type="entry name" value="Cytochrome P450"/>
    <property type="match status" value="1"/>
</dbReference>
<dbReference type="PANTHER" id="PTHR24291">
    <property type="entry name" value="CYTOCHROME P450 FAMILY 4"/>
    <property type="match status" value="1"/>
</dbReference>
<evidence type="ECO:0000256" key="7">
    <source>
        <dbReference type="PIRSR" id="PIRSR602403-1"/>
    </source>
</evidence>
<evidence type="ECO:0000313" key="10">
    <source>
        <dbReference type="Proteomes" id="UP000076643"/>
    </source>
</evidence>
<dbReference type="EMBL" id="AUYB01000098">
    <property type="protein sequence ID" value="KZN39784.1"/>
    <property type="molecule type" value="Genomic_DNA"/>
</dbReference>
<keyword evidence="10" id="KW-1185">Reference proteome</keyword>
<organism evidence="9 10">
    <name type="scientific">Pseudoalteromonas luteoviolacea DSM 6061</name>
    <dbReference type="NCBI Taxonomy" id="1365250"/>
    <lineage>
        <taxon>Bacteria</taxon>
        <taxon>Pseudomonadati</taxon>
        <taxon>Pseudomonadota</taxon>
        <taxon>Gammaproteobacteria</taxon>
        <taxon>Alteromonadales</taxon>
        <taxon>Pseudoalteromonadaceae</taxon>
        <taxon>Pseudoalteromonas</taxon>
    </lineage>
</organism>
<evidence type="ECO:0000313" key="9">
    <source>
        <dbReference type="EMBL" id="KZN39784.1"/>
    </source>
</evidence>
<dbReference type="Pfam" id="PF00067">
    <property type="entry name" value="p450"/>
    <property type="match status" value="1"/>
</dbReference>
<evidence type="ECO:0000256" key="5">
    <source>
        <dbReference type="ARBA" id="ARBA00023004"/>
    </source>
</evidence>
<dbReference type="GO" id="GO:0016705">
    <property type="term" value="F:oxidoreductase activity, acting on paired donors, with incorporation or reduction of molecular oxygen"/>
    <property type="evidence" value="ECO:0007669"/>
    <property type="project" value="InterPro"/>
</dbReference>
<proteinExistence type="inferred from homology"/>
<dbReference type="PRINTS" id="PR00385">
    <property type="entry name" value="P450"/>
</dbReference>
<evidence type="ECO:0000256" key="6">
    <source>
        <dbReference type="ARBA" id="ARBA00023033"/>
    </source>
</evidence>
<keyword evidence="5 7" id="KW-0408">Iron</keyword>
<evidence type="ECO:0000256" key="1">
    <source>
        <dbReference type="ARBA" id="ARBA00010617"/>
    </source>
</evidence>
<comment type="similarity">
    <text evidence="1 8">Belongs to the cytochrome P450 family.</text>
</comment>
<evidence type="ECO:0000256" key="3">
    <source>
        <dbReference type="ARBA" id="ARBA00022723"/>
    </source>
</evidence>
<evidence type="ECO:0008006" key="11">
    <source>
        <dbReference type="Google" id="ProtNLM"/>
    </source>
</evidence>